<dbReference type="AlphaFoldDB" id="A0A1F5YVZ5"/>
<dbReference type="Proteomes" id="UP000178448">
    <property type="component" value="Unassembled WGS sequence"/>
</dbReference>
<reference evidence="1 2" key="1">
    <citation type="journal article" date="2016" name="Nat. Commun.">
        <title>Thousands of microbial genomes shed light on interconnected biogeochemical processes in an aquifer system.</title>
        <authorList>
            <person name="Anantharaman K."/>
            <person name="Brown C.T."/>
            <person name="Hug L.A."/>
            <person name="Sharon I."/>
            <person name="Castelle C.J."/>
            <person name="Probst A.J."/>
            <person name="Thomas B.C."/>
            <person name="Singh A."/>
            <person name="Wilkins M.J."/>
            <person name="Karaoz U."/>
            <person name="Brodie E.L."/>
            <person name="Williams K.H."/>
            <person name="Hubbard S.S."/>
            <person name="Banfield J.F."/>
        </authorList>
    </citation>
    <scope>NUCLEOTIDE SEQUENCE [LARGE SCALE GENOMIC DNA]</scope>
</reference>
<evidence type="ECO:0000313" key="1">
    <source>
        <dbReference type="EMBL" id="OGG04370.1"/>
    </source>
</evidence>
<evidence type="ECO:0000313" key="2">
    <source>
        <dbReference type="Proteomes" id="UP000178448"/>
    </source>
</evidence>
<accession>A0A1F5YVZ5</accession>
<protein>
    <submittedName>
        <fullName evidence="1">Uncharacterized protein</fullName>
    </submittedName>
</protein>
<organism evidence="1 2">
    <name type="scientific">Candidatus Gottesmanbacteria bacterium RBG_16_52_11</name>
    <dbReference type="NCBI Taxonomy" id="1798374"/>
    <lineage>
        <taxon>Bacteria</taxon>
        <taxon>Candidatus Gottesmaniibacteriota</taxon>
    </lineage>
</organism>
<sequence>MTLTLNPEHDGCPKTDGPTLQIENSLFKPLKEYSSPTHTLEAWQSTDGDGFAIRIVTKDDLNPQGCWLLLDGTPEDADTVRQLTTLLDGTLRVYTGNSADRITEALEEGFREVKDEMNEQHPLDRLDAIMEVAKSYLDAQQQA</sequence>
<name>A0A1F5YVZ5_9BACT</name>
<comment type="caution">
    <text evidence="1">The sequence shown here is derived from an EMBL/GenBank/DDBJ whole genome shotgun (WGS) entry which is preliminary data.</text>
</comment>
<dbReference type="EMBL" id="MFJD01000003">
    <property type="protein sequence ID" value="OGG04370.1"/>
    <property type="molecule type" value="Genomic_DNA"/>
</dbReference>
<proteinExistence type="predicted"/>
<gene>
    <name evidence="1" type="ORF">A2Z33_04315</name>
</gene>